<protein>
    <submittedName>
        <fullName evidence="4">Cytochrome c oxidase subunit I</fullName>
        <ecNumber evidence="4">1.7.2.5</ecNumber>
    </submittedName>
</protein>
<dbReference type="GO" id="GO:0009060">
    <property type="term" value="P:aerobic respiration"/>
    <property type="evidence" value="ECO:0007669"/>
    <property type="project" value="InterPro"/>
</dbReference>
<dbReference type="InterPro" id="IPR023616">
    <property type="entry name" value="Cyt_c_oxase-like_su1_dom"/>
</dbReference>
<dbReference type="GO" id="GO:0015990">
    <property type="term" value="P:electron transport coupled proton transport"/>
    <property type="evidence" value="ECO:0007669"/>
    <property type="project" value="TreeGrafter"/>
</dbReference>
<comment type="caution">
    <text evidence="4">The sequence shown here is derived from an EMBL/GenBank/DDBJ whole genome shotgun (WGS) entry which is preliminary data.</text>
</comment>
<feature type="transmembrane region" description="Helical" evidence="2">
    <location>
        <begin position="36"/>
        <end position="56"/>
    </location>
</feature>
<evidence type="ECO:0000313" key="4">
    <source>
        <dbReference type="EMBL" id="EQD79719.1"/>
    </source>
</evidence>
<dbReference type="EC" id="1.7.2.5" evidence="4"/>
<dbReference type="SUPFAM" id="SSF81442">
    <property type="entry name" value="Cytochrome c oxidase subunit I-like"/>
    <property type="match status" value="1"/>
</dbReference>
<organism evidence="4">
    <name type="scientific">mine drainage metagenome</name>
    <dbReference type="NCBI Taxonomy" id="410659"/>
    <lineage>
        <taxon>unclassified sequences</taxon>
        <taxon>metagenomes</taxon>
        <taxon>ecological metagenomes</taxon>
    </lineage>
</organism>
<dbReference type="EMBL" id="AUZY01000050">
    <property type="protein sequence ID" value="EQD79719.1"/>
    <property type="molecule type" value="Genomic_DNA"/>
</dbReference>
<dbReference type="PANTHER" id="PTHR10422:SF18">
    <property type="entry name" value="CYTOCHROME C OXIDASE SUBUNIT 1"/>
    <property type="match status" value="1"/>
</dbReference>
<gene>
    <name evidence="4" type="ORF">B1B_00060</name>
</gene>
<dbReference type="PANTHER" id="PTHR10422">
    <property type="entry name" value="CYTOCHROME C OXIDASE SUBUNIT 1"/>
    <property type="match status" value="1"/>
</dbReference>
<keyword evidence="2" id="KW-0472">Membrane</keyword>
<reference evidence="4" key="1">
    <citation type="submission" date="2013-08" db="EMBL/GenBank/DDBJ databases">
        <authorList>
            <person name="Mendez C."/>
            <person name="Richter M."/>
            <person name="Ferrer M."/>
            <person name="Sanchez J."/>
        </authorList>
    </citation>
    <scope>NUCLEOTIDE SEQUENCE</scope>
</reference>
<dbReference type="GO" id="GO:0016020">
    <property type="term" value="C:membrane"/>
    <property type="evidence" value="ECO:0007669"/>
    <property type="project" value="InterPro"/>
</dbReference>
<dbReference type="InterPro" id="IPR000883">
    <property type="entry name" value="Cyt_C_Oxase_1"/>
</dbReference>
<dbReference type="GO" id="GO:0016966">
    <property type="term" value="F:nitric oxide reductase activity"/>
    <property type="evidence" value="ECO:0007669"/>
    <property type="project" value="UniProtKB-EC"/>
</dbReference>
<dbReference type="InterPro" id="IPR036927">
    <property type="entry name" value="Cyt_c_oxase-like_su1_sf"/>
</dbReference>
<feature type="region of interest" description="Disordered" evidence="1">
    <location>
        <begin position="103"/>
        <end position="127"/>
    </location>
</feature>
<proteinExistence type="predicted"/>
<keyword evidence="4" id="KW-0560">Oxidoreductase</keyword>
<dbReference type="GO" id="GO:0004129">
    <property type="term" value="F:cytochrome-c oxidase activity"/>
    <property type="evidence" value="ECO:0007669"/>
    <property type="project" value="InterPro"/>
</dbReference>
<feature type="transmembrane region" description="Helical" evidence="2">
    <location>
        <begin position="76"/>
        <end position="95"/>
    </location>
</feature>
<keyword evidence="2" id="KW-0812">Transmembrane</keyword>
<reference evidence="4" key="2">
    <citation type="journal article" date="2014" name="ISME J.">
        <title>Microbial stratification in low pH oxic and suboxic macroscopic growths along an acid mine drainage.</title>
        <authorList>
            <person name="Mendez-Garcia C."/>
            <person name="Mesa V."/>
            <person name="Sprenger R.R."/>
            <person name="Richter M."/>
            <person name="Diez M.S."/>
            <person name="Solano J."/>
            <person name="Bargiela R."/>
            <person name="Golyshina O.V."/>
            <person name="Manteca A."/>
            <person name="Ramos J.L."/>
            <person name="Gallego J.R."/>
            <person name="Llorente I."/>
            <person name="Martins Dos Santos V.A."/>
            <person name="Jensen O.N."/>
            <person name="Pelaez A.I."/>
            <person name="Sanchez J."/>
            <person name="Ferrer M."/>
        </authorList>
    </citation>
    <scope>NUCLEOTIDE SEQUENCE</scope>
</reference>
<feature type="domain" description="Cytochrome oxidase subunit I profile" evidence="3">
    <location>
        <begin position="1"/>
        <end position="127"/>
    </location>
</feature>
<dbReference type="Gene3D" id="1.20.210.10">
    <property type="entry name" value="Cytochrome c oxidase-like, subunit I domain"/>
    <property type="match status" value="1"/>
</dbReference>
<name>T1DEA0_9ZZZZ</name>
<feature type="transmembrane region" description="Helical" evidence="2">
    <location>
        <begin position="6"/>
        <end position="24"/>
    </location>
</feature>
<evidence type="ECO:0000256" key="1">
    <source>
        <dbReference type="SAM" id="MobiDB-lite"/>
    </source>
</evidence>
<accession>T1DEA0</accession>
<dbReference type="AlphaFoldDB" id="T1DEA0"/>
<dbReference type="GO" id="GO:0022904">
    <property type="term" value="P:respiratory electron transport chain"/>
    <property type="evidence" value="ECO:0007669"/>
    <property type="project" value="TreeGrafter"/>
</dbReference>
<sequence>MFIGITMGISFAAFYMLFPTFTGGRKYNVSLARWHFALTAGGSYLMAFAWSVGGFLGMPRAVAGYFGFFQGYQDASIIGGVIIGIGQLIFLYNIATSWLKAPSTSSDNAFEEDNTGVSKIPSPAGGK</sequence>
<dbReference type="PROSITE" id="PS50855">
    <property type="entry name" value="COX1"/>
    <property type="match status" value="1"/>
</dbReference>
<dbReference type="Pfam" id="PF00115">
    <property type="entry name" value="COX1"/>
    <property type="match status" value="1"/>
</dbReference>
<evidence type="ECO:0000256" key="2">
    <source>
        <dbReference type="SAM" id="Phobius"/>
    </source>
</evidence>
<evidence type="ECO:0000259" key="3">
    <source>
        <dbReference type="PROSITE" id="PS50855"/>
    </source>
</evidence>
<keyword evidence="2" id="KW-1133">Transmembrane helix</keyword>
<dbReference type="GO" id="GO:0020037">
    <property type="term" value="F:heme binding"/>
    <property type="evidence" value="ECO:0007669"/>
    <property type="project" value="InterPro"/>
</dbReference>